<keyword evidence="3" id="KW-0731">Sigma factor</keyword>
<dbReference type="InterPro" id="IPR039425">
    <property type="entry name" value="RNA_pol_sigma-70-like"/>
</dbReference>
<keyword evidence="2" id="KW-0805">Transcription regulation</keyword>
<keyword evidence="7" id="KW-1185">Reference proteome</keyword>
<organism evidence="6 7">
    <name type="scientific">Lentzea pudingi</name>
    <dbReference type="NCBI Taxonomy" id="1789439"/>
    <lineage>
        <taxon>Bacteria</taxon>
        <taxon>Bacillati</taxon>
        <taxon>Actinomycetota</taxon>
        <taxon>Actinomycetes</taxon>
        <taxon>Pseudonocardiales</taxon>
        <taxon>Pseudonocardiaceae</taxon>
        <taxon>Lentzea</taxon>
    </lineage>
</organism>
<dbReference type="EMBL" id="BMNC01000023">
    <property type="protein sequence ID" value="GGN26354.1"/>
    <property type="molecule type" value="Genomic_DNA"/>
</dbReference>
<dbReference type="PANTHER" id="PTHR43133:SF46">
    <property type="entry name" value="RNA POLYMERASE SIGMA-70 FACTOR ECF SUBFAMILY"/>
    <property type="match status" value="1"/>
</dbReference>
<evidence type="ECO:0000313" key="6">
    <source>
        <dbReference type="EMBL" id="GGN26354.1"/>
    </source>
</evidence>
<name>A0ABQ2IQ33_9PSEU</name>
<dbReference type="InterPro" id="IPR013249">
    <property type="entry name" value="RNA_pol_sigma70_r4_t2"/>
</dbReference>
<reference evidence="7" key="1">
    <citation type="journal article" date="2019" name="Int. J. Syst. Evol. Microbiol.">
        <title>The Global Catalogue of Microorganisms (GCM) 10K type strain sequencing project: providing services to taxonomists for standard genome sequencing and annotation.</title>
        <authorList>
            <consortium name="The Broad Institute Genomics Platform"/>
            <consortium name="The Broad Institute Genome Sequencing Center for Infectious Disease"/>
            <person name="Wu L."/>
            <person name="Ma J."/>
        </authorList>
    </citation>
    <scope>NUCLEOTIDE SEQUENCE [LARGE SCALE GENOMIC DNA]</scope>
    <source>
        <strain evidence="7">CGMCC 4.7319</strain>
    </source>
</reference>
<dbReference type="InterPro" id="IPR013324">
    <property type="entry name" value="RNA_pol_sigma_r3/r4-like"/>
</dbReference>
<dbReference type="SUPFAM" id="SSF88946">
    <property type="entry name" value="Sigma2 domain of RNA polymerase sigma factors"/>
    <property type="match status" value="1"/>
</dbReference>
<evidence type="ECO:0000256" key="1">
    <source>
        <dbReference type="ARBA" id="ARBA00010641"/>
    </source>
</evidence>
<evidence type="ECO:0000256" key="2">
    <source>
        <dbReference type="ARBA" id="ARBA00023015"/>
    </source>
</evidence>
<dbReference type="Pfam" id="PF08281">
    <property type="entry name" value="Sigma70_r4_2"/>
    <property type="match status" value="1"/>
</dbReference>
<dbReference type="InterPro" id="IPR014284">
    <property type="entry name" value="RNA_pol_sigma-70_dom"/>
</dbReference>
<dbReference type="RefSeq" id="WP_229694209.1">
    <property type="nucleotide sequence ID" value="NZ_BMNC01000023.1"/>
</dbReference>
<comment type="similarity">
    <text evidence="1">Belongs to the sigma-70 factor family. ECF subfamily.</text>
</comment>
<protein>
    <submittedName>
        <fullName evidence="6">RNA polymerase sigma factor</fullName>
    </submittedName>
</protein>
<dbReference type="Proteomes" id="UP000597656">
    <property type="component" value="Unassembled WGS sequence"/>
</dbReference>
<feature type="domain" description="RNA polymerase sigma factor 70 region 4 type 2" evidence="5">
    <location>
        <begin position="106"/>
        <end position="155"/>
    </location>
</feature>
<dbReference type="InterPro" id="IPR036388">
    <property type="entry name" value="WH-like_DNA-bd_sf"/>
</dbReference>
<proteinExistence type="inferred from homology"/>
<evidence type="ECO:0000259" key="5">
    <source>
        <dbReference type="Pfam" id="PF08281"/>
    </source>
</evidence>
<keyword evidence="4" id="KW-0804">Transcription</keyword>
<dbReference type="NCBIfam" id="TIGR02937">
    <property type="entry name" value="sigma70-ECF"/>
    <property type="match status" value="1"/>
</dbReference>
<dbReference type="InterPro" id="IPR013325">
    <property type="entry name" value="RNA_pol_sigma_r2"/>
</dbReference>
<accession>A0ABQ2IQ33</accession>
<comment type="caution">
    <text evidence="6">The sequence shown here is derived from an EMBL/GenBank/DDBJ whole genome shotgun (WGS) entry which is preliminary data.</text>
</comment>
<sequence>MASSLDFDDFFRCEFARLVAFLVKMNFDRATSEDSASEAMLAARGKWATLRYPRAWVRKAAYGNAVESIERSREGIRRALSGGWLNTSNDHSVDDTLAAVVEQPQVEYLLAKLPERQRLVFAWHLDGFTNVEIAEALEMTSATVRSTLRHARDRLKKEFEGAAGPESAEGGAA</sequence>
<dbReference type="SUPFAM" id="SSF88659">
    <property type="entry name" value="Sigma3 and sigma4 domains of RNA polymerase sigma factors"/>
    <property type="match status" value="1"/>
</dbReference>
<dbReference type="CDD" id="cd06171">
    <property type="entry name" value="Sigma70_r4"/>
    <property type="match status" value="1"/>
</dbReference>
<gene>
    <name evidence="6" type="primary">rpoE</name>
    <name evidence="6" type="ORF">GCM10011609_81220</name>
</gene>
<evidence type="ECO:0000256" key="3">
    <source>
        <dbReference type="ARBA" id="ARBA00023082"/>
    </source>
</evidence>
<evidence type="ECO:0000256" key="4">
    <source>
        <dbReference type="ARBA" id="ARBA00023163"/>
    </source>
</evidence>
<dbReference type="PANTHER" id="PTHR43133">
    <property type="entry name" value="RNA POLYMERASE ECF-TYPE SIGMA FACTO"/>
    <property type="match status" value="1"/>
</dbReference>
<dbReference type="Gene3D" id="1.10.10.10">
    <property type="entry name" value="Winged helix-like DNA-binding domain superfamily/Winged helix DNA-binding domain"/>
    <property type="match status" value="1"/>
</dbReference>
<evidence type="ECO:0000313" key="7">
    <source>
        <dbReference type="Proteomes" id="UP000597656"/>
    </source>
</evidence>